<feature type="transmembrane region" description="Helical" evidence="1">
    <location>
        <begin position="170"/>
        <end position="192"/>
    </location>
</feature>
<dbReference type="OrthoDB" id="3342455at2759"/>
<dbReference type="EMBL" id="NESQ01000097">
    <property type="protein sequence ID" value="PUU79242.1"/>
    <property type="molecule type" value="Genomic_DNA"/>
</dbReference>
<keyword evidence="3" id="KW-1185">Reference proteome</keyword>
<comment type="caution">
    <text evidence="2">The sequence shown here is derived from an EMBL/GenBank/DDBJ whole genome shotgun (WGS) entry which is preliminary data.</text>
</comment>
<dbReference type="STRING" id="42251.A0A2T6ZUS4"/>
<keyword evidence="1" id="KW-0812">Transmembrane</keyword>
<name>A0A2T6ZUS4_TUBBO</name>
<evidence type="ECO:0000313" key="3">
    <source>
        <dbReference type="Proteomes" id="UP000244722"/>
    </source>
</evidence>
<sequence length="303" mass="33948">MAFSNPFSRDVEGTRRNIPAYRALTIISWLLSFVAAIIYTITPPGHGHHGHWATGTIFGISKAHITPFTLDHVFVSIYWVVLFCNQISFIVQLFRRDEAAVTAAASVGSHFILFNLFQFCWIMLWTHSLFIWSELFAVLNFLQLVLLYLRNPTTPRQVIPSTLTCFDTNIHRLVHVPAAAMPLTWSFFLVLWNGSVMVGCHGLACRVLANIAIWGIAVFAGFFLVVFKDYHVGFATAFLAAGLGVSQFFVKIIALQWIFAFTIMAIVFLFSLAVAVPGIYGRETGVEARGGDRERAPLLREDN</sequence>
<organism evidence="2 3">
    <name type="scientific">Tuber borchii</name>
    <name type="common">White truffle</name>
    <dbReference type="NCBI Taxonomy" id="42251"/>
    <lineage>
        <taxon>Eukaryota</taxon>
        <taxon>Fungi</taxon>
        <taxon>Dikarya</taxon>
        <taxon>Ascomycota</taxon>
        <taxon>Pezizomycotina</taxon>
        <taxon>Pezizomycetes</taxon>
        <taxon>Pezizales</taxon>
        <taxon>Tuberaceae</taxon>
        <taxon>Tuber</taxon>
    </lineage>
</organism>
<dbReference type="AlphaFoldDB" id="A0A2T6ZUS4"/>
<proteinExistence type="predicted"/>
<feature type="transmembrane region" description="Helical" evidence="1">
    <location>
        <begin position="256"/>
        <end position="280"/>
    </location>
</feature>
<feature type="transmembrane region" description="Helical" evidence="1">
    <location>
        <begin position="130"/>
        <end position="149"/>
    </location>
</feature>
<dbReference type="PANTHER" id="PTHR37992:SF1">
    <property type="entry name" value="DUF1774-DOMAIN-CONTAINING PROTEIN"/>
    <property type="match status" value="1"/>
</dbReference>
<dbReference type="Pfam" id="PF08611">
    <property type="entry name" value="DUF1774"/>
    <property type="match status" value="1"/>
</dbReference>
<evidence type="ECO:0000313" key="2">
    <source>
        <dbReference type="EMBL" id="PUU79242.1"/>
    </source>
</evidence>
<evidence type="ECO:0000256" key="1">
    <source>
        <dbReference type="SAM" id="Phobius"/>
    </source>
</evidence>
<feature type="transmembrane region" description="Helical" evidence="1">
    <location>
        <begin position="207"/>
        <end position="227"/>
    </location>
</feature>
<keyword evidence="1" id="KW-0472">Membrane</keyword>
<accession>A0A2T6ZUS4</accession>
<evidence type="ECO:0008006" key="4">
    <source>
        <dbReference type="Google" id="ProtNLM"/>
    </source>
</evidence>
<feature type="transmembrane region" description="Helical" evidence="1">
    <location>
        <begin position="232"/>
        <end position="250"/>
    </location>
</feature>
<feature type="transmembrane region" description="Helical" evidence="1">
    <location>
        <begin position="101"/>
        <end position="124"/>
    </location>
</feature>
<feature type="transmembrane region" description="Helical" evidence="1">
    <location>
        <begin position="21"/>
        <end position="42"/>
    </location>
</feature>
<protein>
    <recommendedName>
        <fullName evidence="4">DUF1774-domain-containing protein</fullName>
    </recommendedName>
</protein>
<dbReference type="PANTHER" id="PTHR37992">
    <property type="entry name" value="EXPRESSED PROTEIN"/>
    <property type="match status" value="1"/>
</dbReference>
<feature type="transmembrane region" description="Helical" evidence="1">
    <location>
        <begin position="76"/>
        <end position="94"/>
    </location>
</feature>
<dbReference type="InterPro" id="IPR013920">
    <property type="entry name" value="DUF1774_fun"/>
</dbReference>
<dbReference type="Proteomes" id="UP000244722">
    <property type="component" value="Unassembled WGS sequence"/>
</dbReference>
<keyword evidence="1" id="KW-1133">Transmembrane helix</keyword>
<reference evidence="2 3" key="1">
    <citation type="submission" date="2017-04" db="EMBL/GenBank/DDBJ databases">
        <title>Draft genome sequence of Tuber borchii Vittad., a whitish edible truffle.</title>
        <authorList>
            <consortium name="DOE Joint Genome Institute"/>
            <person name="Murat C."/>
            <person name="Kuo A."/>
            <person name="Barry K.W."/>
            <person name="Clum A."/>
            <person name="Dockter R.B."/>
            <person name="Fauchery L."/>
            <person name="Iotti M."/>
            <person name="Kohler A."/>
            <person name="Labutti K."/>
            <person name="Lindquist E.A."/>
            <person name="Lipzen A."/>
            <person name="Ohm R.A."/>
            <person name="Wang M."/>
            <person name="Grigoriev I.V."/>
            <person name="Zambonelli A."/>
            <person name="Martin F.M."/>
        </authorList>
    </citation>
    <scope>NUCLEOTIDE SEQUENCE [LARGE SCALE GENOMIC DNA]</scope>
    <source>
        <strain evidence="2 3">Tbo3840</strain>
    </source>
</reference>
<gene>
    <name evidence="2" type="ORF">B9Z19DRAFT_1023977</name>
</gene>